<evidence type="ECO:0000313" key="2">
    <source>
        <dbReference type="EMBL" id="MBX10719.1"/>
    </source>
</evidence>
<sequence>MRAPEKIEWFLMYTWLFIEDLVLVGLRGNKKSCNGNQNHVEPIWTLISLKAELQVSLGRKASLLEMVSLFFHLTAIGCKKTLVNFFKISAGLGKIL</sequence>
<name>A0A2P2KYC1_RHIMU</name>
<proteinExistence type="predicted"/>
<accession>A0A2P2KYC1</accession>
<feature type="chain" id="PRO_5015125264" evidence="1">
    <location>
        <begin position="29"/>
        <end position="96"/>
    </location>
</feature>
<dbReference type="AlphaFoldDB" id="A0A2P2KYC1"/>
<protein>
    <submittedName>
        <fullName evidence="2">Uncharacterized protein MANES_18G057500</fullName>
    </submittedName>
</protein>
<evidence type="ECO:0000256" key="1">
    <source>
        <dbReference type="SAM" id="SignalP"/>
    </source>
</evidence>
<keyword evidence="1" id="KW-0732">Signal</keyword>
<organism evidence="2">
    <name type="scientific">Rhizophora mucronata</name>
    <name type="common">Asiatic mangrove</name>
    <dbReference type="NCBI Taxonomy" id="61149"/>
    <lineage>
        <taxon>Eukaryota</taxon>
        <taxon>Viridiplantae</taxon>
        <taxon>Streptophyta</taxon>
        <taxon>Embryophyta</taxon>
        <taxon>Tracheophyta</taxon>
        <taxon>Spermatophyta</taxon>
        <taxon>Magnoliopsida</taxon>
        <taxon>eudicotyledons</taxon>
        <taxon>Gunneridae</taxon>
        <taxon>Pentapetalae</taxon>
        <taxon>rosids</taxon>
        <taxon>fabids</taxon>
        <taxon>Malpighiales</taxon>
        <taxon>Rhizophoraceae</taxon>
        <taxon>Rhizophora</taxon>
    </lineage>
</organism>
<reference evidence="2" key="1">
    <citation type="submission" date="2018-02" db="EMBL/GenBank/DDBJ databases">
        <title>Rhizophora mucronata_Transcriptome.</title>
        <authorList>
            <person name="Meera S.P."/>
            <person name="Sreeshan A."/>
            <person name="Augustine A."/>
        </authorList>
    </citation>
    <scope>NUCLEOTIDE SEQUENCE</scope>
    <source>
        <tissue evidence="2">Leaf</tissue>
    </source>
</reference>
<dbReference type="EMBL" id="GGEC01030235">
    <property type="protein sequence ID" value="MBX10719.1"/>
    <property type="molecule type" value="Transcribed_RNA"/>
</dbReference>
<feature type="signal peptide" evidence="1">
    <location>
        <begin position="1"/>
        <end position="28"/>
    </location>
</feature>